<gene>
    <name evidence="11" type="ORF">URODEC1_LOCUS25707</name>
</gene>
<evidence type="ECO:0000256" key="2">
    <source>
        <dbReference type="ARBA" id="ARBA00022614"/>
    </source>
</evidence>
<keyword evidence="12" id="KW-1185">Reference proteome</keyword>
<evidence type="ECO:0000256" key="3">
    <source>
        <dbReference type="ARBA" id="ARBA00022737"/>
    </source>
</evidence>
<dbReference type="SUPFAM" id="SSF52540">
    <property type="entry name" value="P-loop containing nucleoside triphosphate hydrolases"/>
    <property type="match status" value="2"/>
</dbReference>
<feature type="domain" description="NB-ARC" evidence="7">
    <location>
        <begin position="175"/>
        <end position="323"/>
    </location>
</feature>
<evidence type="ECO:0000259" key="10">
    <source>
        <dbReference type="Pfam" id="PF23598"/>
    </source>
</evidence>
<dbReference type="Gene3D" id="1.10.8.430">
    <property type="entry name" value="Helical domain of apoptotic protease-activating factors"/>
    <property type="match status" value="1"/>
</dbReference>
<evidence type="ECO:0000256" key="4">
    <source>
        <dbReference type="ARBA" id="ARBA00022741"/>
    </source>
</evidence>
<dbReference type="Gene3D" id="1.10.10.10">
    <property type="entry name" value="Winged helix-like DNA-binding domain superfamily/Winged helix DNA-binding domain"/>
    <property type="match status" value="1"/>
</dbReference>
<dbReference type="InterPro" id="IPR058922">
    <property type="entry name" value="WHD_DRP"/>
</dbReference>
<keyword evidence="6" id="KW-0175">Coiled coil</keyword>
<sequence>MEVTALSVGKSVLNGALGYAKSTIAEEVALQLGVQRDQAFIRDELEMMQSFLMAAHEEKDEHMVITTWVKQVRDVAYDVEDCLQDFAVRLEKPYCWGILRMFLDRHHVAKQMKELRAKVEDVSQRNVRYGIIKSSKVQTAADKFSMAGTATMFGIEEARRQHDKAKVDLVQLISRKNIDLRVIAVWGTSDVLRETSIVRRAFDDPKICNKFQCRAWVKLMHPFDPIEFLQVIMRQFYINSLRGAGEIQITLGAQVLQRTRKMKVDHDLVQEFKGYVNDKSYLIVLTDLSTTEEWDQIIACFPSNREGSRIVVCTEHVEVASLLCFGKEGGVPEHMQLSVDYSLYAFCEKGSEDGINLTEPGSSSNAATTSNNNSVDRKNLTRIESMVAAFKESQLIGRENEKADIIKLISNEDSKQLEVISVYGMGGLGKTTLAKDVYQSLELSGMFQKRACLTITRPFNPEEILRSLAMQLDAENLGNTWTGQSLAGLFEGNRYLLVLDDLSSTTEWDTIIQHFPTTETASRIIVTTRVEKIAKHCSKNLENIYKLKALGYKDSCDLFTEKVFGKITDLDDQYPELVEEAKLILRKCNGLPLAIVTIGGFLAKQPKSPMEWRKLNEHISAELEMNPEIGMIRTVLLKSYDGLPYHLKSCFLYLSIFPEDHSISRKRLVRRWTAEGYSSQVRGKSAEEIADSYFMELIDRSMILPFKASFGSTKGIDSCQVHDLIREISISKSMEENLVFRMEDSSIINTQGTMRHLVISSNWEGDQSEFESTVDLSRIRSLTVFGKWRSFFISDKMRSLRVLDLEGSSGLADRHLEQIGKFLQLKYLSLRGANDVSYLPDSFGDLRQLETLDIRETNIMMLPKTITKLRKLRHLHAGRKLTYVHEPEYLEKCLNLHACCAALPSFMLGLNGVSVIPRGTRKLKALQTLRVVHLAWGNTVLQEIKRLTQLRKLGVVGINMKNGPEFCSTISSLKRLESLSVQSDGEQGLHECLDGIYIPPKNLQSLKLNGVLVKLPKWIGSLHNLVKLKLRGTKLLDLNAAIQVLGNLPNLAILRLWWNSFQGGELHFQSGAFRNLMVLELWELWGTELVKFDDGATPKLELLRIRYYSGISVTGFLGLQFLPSLKEVRLNIYFIPHLRDPNMDALHYTYMDEILIGVDHEAKLKEDLRTQLARNPNQPILKFE</sequence>
<dbReference type="InterPro" id="IPR032675">
    <property type="entry name" value="LRR_dom_sf"/>
</dbReference>
<evidence type="ECO:0000259" key="7">
    <source>
        <dbReference type="Pfam" id="PF00931"/>
    </source>
</evidence>
<protein>
    <recommendedName>
        <fullName evidence="13">Disease resistance protein RPM1</fullName>
    </recommendedName>
</protein>
<organism evidence="11 12">
    <name type="scientific">Urochloa decumbens</name>
    <dbReference type="NCBI Taxonomy" id="240449"/>
    <lineage>
        <taxon>Eukaryota</taxon>
        <taxon>Viridiplantae</taxon>
        <taxon>Streptophyta</taxon>
        <taxon>Embryophyta</taxon>
        <taxon>Tracheophyta</taxon>
        <taxon>Spermatophyta</taxon>
        <taxon>Magnoliopsida</taxon>
        <taxon>Liliopsida</taxon>
        <taxon>Poales</taxon>
        <taxon>Poaceae</taxon>
        <taxon>PACMAD clade</taxon>
        <taxon>Panicoideae</taxon>
        <taxon>Panicodae</taxon>
        <taxon>Paniceae</taxon>
        <taxon>Melinidinae</taxon>
        <taxon>Urochloa</taxon>
    </lineage>
</organism>
<evidence type="ECO:0000256" key="6">
    <source>
        <dbReference type="ARBA" id="ARBA00023054"/>
    </source>
</evidence>
<feature type="domain" description="Disease resistance R13L4/SHOC-2-like LRR" evidence="10">
    <location>
        <begin position="779"/>
        <end position="882"/>
    </location>
</feature>
<evidence type="ECO:0000259" key="9">
    <source>
        <dbReference type="Pfam" id="PF23559"/>
    </source>
</evidence>
<comment type="similarity">
    <text evidence="1">Belongs to the disease resistance NB-LRR family.</text>
</comment>
<dbReference type="PANTHER" id="PTHR23155:SF1114">
    <property type="entry name" value="OS02G0475500 PROTEIN"/>
    <property type="match status" value="1"/>
</dbReference>
<feature type="domain" description="NB-ARC" evidence="7">
    <location>
        <begin position="400"/>
        <end position="566"/>
    </location>
</feature>
<reference evidence="11 12" key="2">
    <citation type="submission" date="2024-10" db="EMBL/GenBank/DDBJ databases">
        <authorList>
            <person name="Ryan C."/>
        </authorList>
    </citation>
    <scope>NUCLEOTIDE SEQUENCE [LARGE SCALE GENOMIC DNA]</scope>
</reference>
<dbReference type="Gene3D" id="3.80.10.10">
    <property type="entry name" value="Ribonuclease Inhibitor"/>
    <property type="match status" value="1"/>
</dbReference>
<evidence type="ECO:0000313" key="11">
    <source>
        <dbReference type="EMBL" id="CAL4929269.1"/>
    </source>
</evidence>
<dbReference type="GO" id="GO:0042742">
    <property type="term" value="P:defense response to bacterium"/>
    <property type="evidence" value="ECO:0007669"/>
    <property type="project" value="UniProtKB-ARBA"/>
</dbReference>
<proteinExistence type="inferred from homology"/>
<dbReference type="InterPro" id="IPR044974">
    <property type="entry name" value="Disease_R_plants"/>
</dbReference>
<evidence type="ECO:0008006" key="13">
    <source>
        <dbReference type="Google" id="ProtNLM"/>
    </source>
</evidence>
<dbReference type="Pfam" id="PF18052">
    <property type="entry name" value="Rx_N"/>
    <property type="match status" value="1"/>
</dbReference>
<evidence type="ECO:0000256" key="1">
    <source>
        <dbReference type="ARBA" id="ARBA00008894"/>
    </source>
</evidence>
<reference evidence="12" key="1">
    <citation type="submission" date="2024-06" db="EMBL/GenBank/DDBJ databases">
        <authorList>
            <person name="Ryan C."/>
        </authorList>
    </citation>
    <scope>NUCLEOTIDE SEQUENCE [LARGE SCALE GENOMIC DNA]</scope>
</reference>
<dbReference type="Proteomes" id="UP001497457">
    <property type="component" value="Chromosome 15b"/>
</dbReference>
<dbReference type="InterPro" id="IPR027417">
    <property type="entry name" value="P-loop_NTPase"/>
</dbReference>
<accession>A0ABC8XQ74</accession>
<dbReference type="InterPro" id="IPR002182">
    <property type="entry name" value="NB-ARC"/>
</dbReference>
<keyword evidence="4" id="KW-0547">Nucleotide-binding</keyword>
<dbReference type="GO" id="GO:0009626">
    <property type="term" value="P:plant-type hypersensitive response"/>
    <property type="evidence" value="ECO:0007669"/>
    <property type="project" value="UniProtKB-ARBA"/>
</dbReference>
<keyword evidence="5" id="KW-0611">Plant defense</keyword>
<evidence type="ECO:0000313" key="12">
    <source>
        <dbReference type="Proteomes" id="UP001497457"/>
    </source>
</evidence>
<dbReference type="InterPro" id="IPR055414">
    <property type="entry name" value="LRR_R13L4/SHOC2-like"/>
</dbReference>
<keyword evidence="3" id="KW-0677">Repeat</keyword>
<dbReference type="PRINTS" id="PR00364">
    <property type="entry name" value="DISEASERSIST"/>
</dbReference>
<dbReference type="EMBL" id="OZ075125">
    <property type="protein sequence ID" value="CAL4929269.1"/>
    <property type="molecule type" value="Genomic_DNA"/>
</dbReference>
<name>A0ABC8XQ74_9POAL</name>
<dbReference type="Pfam" id="PF23598">
    <property type="entry name" value="LRR_14"/>
    <property type="match status" value="2"/>
</dbReference>
<evidence type="ECO:0000259" key="8">
    <source>
        <dbReference type="Pfam" id="PF18052"/>
    </source>
</evidence>
<dbReference type="Pfam" id="PF00931">
    <property type="entry name" value="NB-ARC"/>
    <property type="match status" value="2"/>
</dbReference>
<dbReference type="Gene3D" id="1.20.5.4130">
    <property type="match status" value="1"/>
</dbReference>
<dbReference type="GO" id="GO:0002758">
    <property type="term" value="P:innate immune response-activating signaling pathway"/>
    <property type="evidence" value="ECO:0007669"/>
    <property type="project" value="UniProtKB-ARBA"/>
</dbReference>
<dbReference type="AlphaFoldDB" id="A0ABC8XQ74"/>
<dbReference type="Pfam" id="PF23559">
    <property type="entry name" value="WHD_DRP"/>
    <property type="match status" value="1"/>
</dbReference>
<dbReference type="GO" id="GO:0000166">
    <property type="term" value="F:nucleotide binding"/>
    <property type="evidence" value="ECO:0007669"/>
    <property type="project" value="UniProtKB-KW"/>
</dbReference>
<evidence type="ECO:0000256" key="5">
    <source>
        <dbReference type="ARBA" id="ARBA00022821"/>
    </source>
</evidence>
<feature type="domain" description="Disease resistance protein winged helix" evidence="9">
    <location>
        <begin position="656"/>
        <end position="728"/>
    </location>
</feature>
<feature type="domain" description="Disease resistance N-terminal" evidence="8">
    <location>
        <begin position="13"/>
        <end position="92"/>
    </location>
</feature>
<dbReference type="FunFam" id="1.10.10.10:FF:000322">
    <property type="entry name" value="Probable disease resistance protein At1g63360"/>
    <property type="match status" value="1"/>
</dbReference>
<dbReference type="SUPFAM" id="SSF52058">
    <property type="entry name" value="L domain-like"/>
    <property type="match status" value="1"/>
</dbReference>
<feature type="domain" description="Disease resistance R13L4/SHOC-2-like LRR" evidence="10">
    <location>
        <begin position="911"/>
        <end position="1133"/>
    </location>
</feature>
<dbReference type="InterPro" id="IPR041118">
    <property type="entry name" value="Rx_N"/>
</dbReference>
<keyword evidence="2" id="KW-0433">Leucine-rich repeat</keyword>
<dbReference type="InterPro" id="IPR036388">
    <property type="entry name" value="WH-like_DNA-bd_sf"/>
</dbReference>
<dbReference type="Gene3D" id="3.40.50.300">
    <property type="entry name" value="P-loop containing nucleotide triphosphate hydrolases"/>
    <property type="match status" value="2"/>
</dbReference>
<dbReference type="InterPro" id="IPR038005">
    <property type="entry name" value="RX-like_CC"/>
</dbReference>
<dbReference type="CDD" id="cd14798">
    <property type="entry name" value="RX-CC_like"/>
    <property type="match status" value="1"/>
</dbReference>
<dbReference type="PANTHER" id="PTHR23155">
    <property type="entry name" value="DISEASE RESISTANCE PROTEIN RP"/>
    <property type="match status" value="1"/>
</dbReference>
<dbReference type="InterPro" id="IPR042197">
    <property type="entry name" value="Apaf_helical"/>
</dbReference>